<gene>
    <name evidence="3" type="primary">smpB</name>
    <name evidence="4" type="ORF">CYPRO_0601</name>
</gene>
<dbReference type="SUPFAM" id="SSF74982">
    <property type="entry name" value="Small protein B (SmpB)"/>
    <property type="match status" value="1"/>
</dbReference>
<accession>A0A345UHD4</accession>
<dbReference type="OrthoDB" id="9805462at2"/>
<evidence type="ECO:0000313" key="4">
    <source>
        <dbReference type="EMBL" id="AXI99885.1"/>
    </source>
</evidence>
<proteinExistence type="inferred from homology"/>
<dbReference type="NCBIfam" id="TIGR00086">
    <property type="entry name" value="smpB"/>
    <property type="match status" value="1"/>
</dbReference>
<dbReference type="Pfam" id="PF01668">
    <property type="entry name" value="SmpB"/>
    <property type="match status" value="1"/>
</dbReference>
<name>A0A345UHD4_9BACT</name>
<dbReference type="Gene3D" id="2.40.280.10">
    <property type="match status" value="1"/>
</dbReference>
<dbReference type="Proteomes" id="UP000254808">
    <property type="component" value="Chromosome"/>
</dbReference>
<dbReference type="AlphaFoldDB" id="A0A345UHD4"/>
<keyword evidence="5" id="KW-1185">Reference proteome</keyword>
<dbReference type="CDD" id="cd09294">
    <property type="entry name" value="SmpB"/>
    <property type="match status" value="1"/>
</dbReference>
<dbReference type="EMBL" id="CP027806">
    <property type="protein sequence ID" value="AXI99885.1"/>
    <property type="molecule type" value="Genomic_DNA"/>
</dbReference>
<dbReference type="GO" id="GO:0070930">
    <property type="term" value="P:trans-translation-dependent protein tagging"/>
    <property type="evidence" value="ECO:0007669"/>
    <property type="project" value="TreeGrafter"/>
</dbReference>
<evidence type="ECO:0000256" key="3">
    <source>
        <dbReference type="HAMAP-Rule" id="MF_00023"/>
    </source>
</evidence>
<dbReference type="InterPro" id="IPR023620">
    <property type="entry name" value="SmpB"/>
</dbReference>
<dbReference type="GO" id="GO:0003723">
    <property type="term" value="F:RNA binding"/>
    <property type="evidence" value="ECO:0007669"/>
    <property type="project" value="UniProtKB-UniRule"/>
</dbReference>
<dbReference type="InterPro" id="IPR000037">
    <property type="entry name" value="SsrA-bd_prot"/>
</dbReference>
<comment type="similarity">
    <text evidence="3">Belongs to the SmpB family.</text>
</comment>
<comment type="subcellular location">
    <subcellularLocation>
        <location evidence="3">Cytoplasm</location>
    </subcellularLocation>
    <text evidence="3">The tmRNA-SmpB complex associates with stalled 70S ribosomes.</text>
</comment>
<dbReference type="PROSITE" id="PS01317">
    <property type="entry name" value="SSRP"/>
    <property type="match status" value="1"/>
</dbReference>
<evidence type="ECO:0000256" key="2">
    <source>
        <dbReference type="ARBA" id="ARBA00022884"/>
    </source>
</evidence>
<dbReference type="PANTHER" id="PTHR30308:SF2">
    <property type="entry name" value="SSRA-BINDING PROTEIN"/>
    <property type="match status" value="1"/>
</dbReference>
<dbReference type="GO" id="GO:0005829">
    <property type="term" value="C:cytosol"/>
    <property type="evidence" value="ECO:0007669"/>
    <property type="project" value="TreeGrafter"/>
</dbReference>
<protein>
    <recommendedName>
        <fullName evidence="3">SsrA-binding protein</fullName>
    </recommendedName>
    <alternativeName>
        <fullName evidence="3">Small protein B</fullName>
    </alternativeName>
</protein>
<dbReference type="PANTHER" id="PTHR30308">
    <property type="entry name" value="TMRNA-BINDING COMPONENT OF TRANS-TRANSLATION TAGGING COMPLEX"/>
    <property type="match status" value="1"/>
</dbReference>
<dbReference type="GO" id="GO:0070929">
    <property type="term" value="P:trans-translation"/>
    <property type="evidence" value="ECO:0007669"/>
    <property type="project" value="UniProtKB-UniRule"/>
</dbReference>
<dbReference type="RefSeq" id="WP_114983215.1">
    <property type="nucleotide sequence ID" value="NZ_CP027806.1"/>
</dbReference>
<organism evidence="4 5">
    <name type="scientific">Cyclonatronum proteinivorum</name>
    <dbReference type="NCBI Taxonomy" id="1457365"/>
    <lineage>
        <taxon>Bacteria</taxon>
        <taxon>Pseudomonadati</taxon>
        <taxon>Balneolota</taxon>
        <taxon>Balneolia</taxon>
        <taxon>Balneolales</taxon>
        <taxon>Cyclonatronaceae</taxon>
        <taxon>Cyclonatronum</taxon>
    </lineage>
</organism>
<evidence type="ECO:0000313" key="5">
    <source>
        <dbReference type="Proteomes" id="UP000254808"/>
    </source>
</evidence>
<dbReference type="InterPro" id="IPR020081">
    <property type="entry name" value="SsrA-bd_prot_CS"/>
</dbReference>
<evidence type="ECO:0000256" key="1">
    <source>
        <dbReference type="ARBA" id="ARBA00022490"/>
    </source>
</evidence>
<keyword evidence="1 3" id="KW-0963">Cytoplasm</keyword>
<dbReference type="NCBIfam" id="NF003843">
    <property type="entry name" value="PRK05422.1"/>
    <property type="match status" value="1"/>
</dbReference>
<reference evidence="4 5" key="1">
    <citation type="submission" date="2018-03" db="EMBL/GenBank/DDBJ databases">
        <title>Phenotypic and genomic properties of Cyclonatronum proteinivorum gen. nov., sp. nov., a haloalkaliphilic bacteroidete from soda lakes possessing Na+-translocating rhodopsin.</title>
        <authorList>
            <person name="Toshchakov S.V."/>
            <person name="Korzhenkov A."/>
            <person name="Samarov N.I."/>
            <person name="Kublanov I.V."/>
            <person name="Muntyan M.S."/>
            <person name="Sorokin D.Y."/>
        </authorList>
    </citation>
    <scope>NUCLEOTIDE SEQUENCE [LARGE SCALE GENOMIC DNA]</scope>
    <source>
        <strain evidence="4 5">Omega</strain>
    </source>
</reference>
<dbReference type="HAMAP" id="MF_00023">
    <property type="entry name" value="SmpB"/>
    <property type="match status" value="1"/>
</dbReference>
<keyword evidence="2 3" id="KW-0694">RNA-binding</keyword>
<dbReference type="KEGG" id="cprv:CYPRO_0601"/>
<sequence>MADPKKTTPTLRNKKAFFEFHIDKSFEAGIVLQGTEVKSLRAGHASFTDSFAYIQHGEIWLKDLYIKEFEHGNYNNHDTRRDRKLLLNREEIRKIDTALKQKGFTLVPLRIYFKKGKAKVEIGLAKGKKMFDKRATIAAKDVKRETERQLKQQL</sequence>
<comment type="function">
    <text evidence="3">Required for rescue of stalled ribosomes mediated by trans-translation. Binds to transfer-messenger RNA (tmRNA), required for stable association of tmRNA with ribosomes. tmRNA and SmpB together mimic tRNA shape, replacing the anticodon stem-loop with SmpB. tmRNA is encoded by the ssrA gene; the 2 termini fold to resemble tRNA(Ala) and it encodes a 'tag peptide', a short internal open reading frame. During trans-translation Ala-aminoacylated tmRNA acts like a tRNA, entering the A-site of stalled ribosomes, displacing the stalled mRNA. The ribosome then switches to translate the ORF on the tmRNA; the nascent peptide is terminated with the 'tag peptide' encoded by the tmRNA and targeted for degradation. The ribosome is freed to recommence translation, which seems to be the essential function of trans-translation.</text>
</comment>